<protein>
    <submittedName>
        <fullName evidence="1">Uncharacterized protein</fullName>
    </submittedName>
</protein>
<dbReference type="AlphaFoldDB" id="A0A8D9EGD5"/>
<reference evidence="1" key="1">
    <citation type="submission" date="2021-05" db="EMBL/GenBank/DDBJ databases">
        <authorList>
            <person name="Alioto T."/>
            <person name="Alioto T."/>
            <person name="Gomez Garrido J."/>
        </authorList>
    </citation>
    <scope>NUCLEOTIDE SEQUENCE</scope>
</reference>
<dbReference type="EMBL" id="HBUF01530116">
    <property type="protein sequence ID" value="CAG6751574.1"/>
    <property type="molecule type" value="Transcribed_RNA"/>
</dbReference>
<evidence type="ECO:0000313" key="1">
    <source>
        <dbReference type="EMBL" id="CAG6751574.1"/>
    </source>
</evidence>
<name>A0A8D9EGD5_9HEMI</name>
<organism evidence="1">
    <name type="scientific">Cacopsylla melanoneura</name>
    <dbReference type="NCBI Taxonomy" id="428564"/>
    <lineage>
        <taxon>Eukaryota</taxon>
        <taxon>Metazoa</taxon>
        <taxon>Ecdysozoa</taxon>
        <taxon>Arthropoda</taxon>
        <taxon>Hexapoda</taxon>
        <taxon>Insecta</taxon>
        <taxon>Pterygota</taxon>
        <taxon>Neoptera</taxon>
        <taxon>Paraneoptera</taxon>
        <taxon>Hemiptera</taxon>
        <taxon>Sternorrhyncha</taxon>
        <taxon>Psylloidea</taxon>
        <taxon>Psyllidae</taxon>
        <taxon>Psyllinae</taxon>
        <taxon>Cacopsylla</taxon>
    </lineage>
</organism>
<proteinExistence type="predicted"/>
<sequence>MKVFNIFRTLHTRLNLHQIYLLRYNHFSCIHSTHLILKDGITEVFACQQIWEGEGATFQWKECIFDESKPNAPIIRPVPIGSYIKLPASLRALILKSWLHTIYLNTLLIAP</sequence>
<accession>A0A8D9EGD5</accession>